<reference evidence="3 4" key="1">
    <citation type="submission" date="2014-04" db="EMBL/GenBank/DDBJ databases">
        <authorList>
            <consortium name="DOE Joint Genome Institute"/>
            <person name="Kuo A."/>
            <person name="Kohler A."/>
            <person name="Nagy L.G."/>
            <person name="Floudas D."/>
            <person name="Copeland A."/>
            <person name="Barry K.W."/>
            <person name="Cichocki N."/>
            <person name="Veneault-Fourrey C."/>
            <person name="LaButti K."/>
            <person name="Lindquist E.A."/>
            <person name="Lipzen A."/>
            <person name="Lundell T."/>
            <person name="Morin E."/>
            <person name="Murat C."/>
            <person name="Sun H."/>
            <person name="Tunlid A."/>
            <person name="Henrissat B."/>
            <person name="Grigoriev I.V."/>
            <person name="Hibbett D.S."/>
            <person name="Martin F."/>
            <person name="Nordberg H.P."/>
            <person name="Cantor M.N."/>
            <person name="Hua S.X."/>
        </authorList>
    </citation>
    <scope>NUCLEOTIDE SEQUENCE [LARGE SCALE GENOMIC DNA]</scope>
    <source>
        <strain evidence="3 4">LaAM-08-1</strain>
    </source>
</reference>
<feature type="region of interest" description="Disordered" evidence="2">
    <location>
        <begin position="311"/>
        <end position="339"/>
    </location>
</feature>
<organism evidence="3 4">
    <name type="scientific">Laccaria amethystina LaAM-08-1</name>
    <dbReference type="NCBI Taxonomy" id="1095629"/>
    <lineage>
        <taxon>Eukaryota</taxon>
        <taxon>Fungi</taxon>
        <taxon>Dikarya</taxon>
        <taxon>Basidiomycota</taxon>
        <taxon>Agaricomycotina</taxon>
        <taxon>Agaricomycetes</taxon>
        <taxon>Agaricomycetidae</taxon>
        <taxon>Agaricales</taxon>
        <taxon>Agaricineae</taxon>
        <taxon>Hydnangiaceae</taxon>
        <taxon>Laccaria</taxon>
    </lineage>
</organism>
<dbReference type="InterPro" id="IPR027417">
    <property type="entry name" value="P-loop_NTPase"/>
</dbReference>
<reference evidence="4" key="2">
    <citation type="submission" date="2015-01" db="EMBL/GenBank/DDBJ databases">
        <title>Evolutionary Origins and Diversification of the Mycorrhizal Mutualists.</title>
        <authorList>
            <consortium name="DOE Joint Genome Institute"/>
            <consortium name="Mycorrhizal Genomics Consortium"/>
            <person name="Kohler A."/>
            <person name="Kuo A."/>
            <person name="Nagy L.G."/>
            <person name="Floudas D."/>
            <person name="Copeland A."/>
            <person name="Barry K.W."/>
            <person name="Cichocki N."/>
            <person name="Veneault-Fourrey C."/>
            <person name="LaButti K."/>
            <person name="Lindquist E.A."/>
            <person name="Lipzen A."/>
            <person name="Lundell T."/>
            <person name="Morin E."/>
            <person name="Murat C."/>
            <person name="Riley R."/>
            <person name="Ohm R."/>
            <person name="Sun H."/>
            <person name="Tunlid A."/>
            <person name="Henrissat B."/>
            <person name="Grigoriev I.V."/>
            <person name="Hibbett D.S."/>
            <person name="Martin F."/>
        </authorList>
    </citation>
    <scope>NUCLEOTIDE SEQUENCE [LARGE SCALE GENOMIC DNA]</scope>
    <source>
        <strain evidence="4">LaAM-08-1</strain>
    </source>
</reference>
<feature type="region of interest" description="Disordered" evidence="2">
    <location>
        <begin position="496"/>
        <end position="516"/>
    </location>
</feature>
<evidence type="ECO:0000256" key="1">
    <source>
        <dbReference type="SAM" id="Coils"/>
    </source>
</evidence>
<dbReference type="HOGENOM" id="CLU_019468_0_0_1"/>
<evidence type="ECO:0000313" key="4">
    <source>
        <dbReference type="Proteomes" id="UP000054477"/>
    </source>
</evidence>
<dbReference type="Gene3D" id="3.40.50.300">
    <property type="entry name" value="P-loop containing nucleotide triphosphate hydrolases"/>
    <property type="match status" value="1"/>
</dbReference>
<evidence type="ECO:0000313" key="3">
    <source>
        <dbReference type="EMBL" id="KIJ99668.1"/>
    </source>
</evidence>
<gene>
    <name evidence="3" type="ORF">K443DRAFT_679783</name>
</gene>
<dbReference type="EMBL" id="KN838642">
    <property type="protein sequence ID" value="KIJ99668.1"/>
    <property type="molecule type" value="Genomic_DNA"/>
</dbReference>
<evidence type="ECO:0008006" key="5">
    <source>
        <dbReference type="Google" id="ProtNLM"/>
    </source>
</evidence>
<feature type="coiled-coil region" evidence="1">
    <location>
        <begin position="79"/>
        <end position="106"/>
    </location>
</feature>
<dbReference type="PANTHER" id="PTHR37096:SF1">
    <property type="entry name" value="AAA+ ATPASE DOMAIN-CONTAINING PROTEIN"/>
    <property type="match status" value="1"/>
</dbReference>
<keyword evidence="1" id="KW-0175">Coiled coil</keyword>
<proteinExistence type="predicted"/>
<evidence type="ECO:0000256" key="2">
    <source>
        <dbReference type="SAM" id="MobiDB-lite"/>
    </source>
</evidence>
<dbReference type="STRING" id="1095629.A0A0C9XDL7"/>
<dbReference type="Proteomes" id="UP000054477">
    <property type="component" value="Unassembled WGS sequence"/>
</dbReference>
<dbReference type="PANTHER" id="PTHR37096">
    <property type="entry name" value="YALI0E33429P"/>
    <property type="match status" value="1"/>
</dbReference>
<name>A0A0C9XDL7_9AGAR</name>
<feature type="compositionally biased region" description="Polar residues" evidence="2">
    <location>
        <begin position="670"/>
        <end position="693"/>
    </location>
</feature>
<feature type="region of interest" description="Disordered" evidence="2">
    <location>
        <begin position="265"/>
        <end position="291"/>
    </location>
</feature>
<protein>
    <recommendedName>
        <fullName evidence="5">AAA+ ATPase domain-containing protein</fullName>
    </recommendedName>
</protein>
<feature type="region of interest" description="Disordered" evidence="2">
    <location>
        <begin position="660"/>
        <end position="704"/>
    </location>
</feature>
<accession>A0A0C9XDL7</accession>
<sequence length="757" mass="85295">MNRSNSTASSAKLRKSPQRYQLHHQQTQSRTRVPEPVHWLFRSNIPRRRASFIPVDPRKRNFFGIGEIVGVLKHPARTVRSLTESKRLLEEARREMTENKERAKLRPKHTFSRLPTFFPRKAEMLTLERTLEGDPAFTILFGSSSTGKTVLLREVLSNERFHILHFDLRIAGFADLASLYNSLSLQMELYFEEIANTMEGYDEFEHEAWSFKHDRLNVEKRVQEGGSDKLGRGVKTSDVARLMELFQSSLLKYWKFQPAPREKRVSQAVADLRTGRNPRRQSSDSTAVAGDDQVRRRWRVGSIFGKGKRRQRDVDMELTGTPQVEDRVEDGERQDPTEGFKQGKKMPVIFFDEAHRLPALIQSAETMKCLLDSMVVLTKQDRLCHVIHATSDPFYQTWLRQLNISHHCKMVTIGDCTKAETQTYFHERLLPRVPEPLRPALHFESLFEAFGGKLAHWHDYVTDYVNFNGTLDVRQSSHFTEAYSLLNIHIINSSQSEGGDPSNAGVNGEANLSNPDTLHPGIGPAGFKSYSPLVSPSYNNPYVTSGRGPAFVGSTGPMSDGGGPDTAGPPEFSTMQLLKVMSRLGGEGAPYLGYFQLCKELGIRAVDGMVKGRVLDLRWTECVEAPAPVVAQGHQGSHTAVEYPSAPLLREEDVDSDMVPVGEHELGPRVSSSYQATPSQKTPSLQPTPQQRQPIHLGPTKYEDEDEGVGLLEVVGPKLVPMTPIMRYAMREVVSEYEDEQSISEYASILSDVVEEY</sequence>
<feature type="region of interest" description="Disordered" evidence="2">
    <location>
        <begin position="1"/>
        <end position="34"/>
    </location>
</feature>
<dbReference type="SUPFAM" id="SSF52540">
    <property type="entry name" value="P-loop containing nucleoside triphosphate hydrolases"/>
    <property type="match status" value="1"/>
</dbReference>
<feature type="compositionally biased region" description="Polar residues" evidence="2">
    <location>
        <begin position="1"/>
        <end position="10"/>
    </location>
</feature>
<feature type="compositionally biased region" description="Basic and acidic residues" evidence="2">
    <location>
        <begin position="324"/>
        <end position="338"/>
    </location>
</feature>
<dbReference type="OrthoDB" id="2150628at2759"/>
<dbReference type="AlphaFoldDB" id="A0A0C9XDL7"/>
<dbReference type="InterPro" id="IPR051667">
    <property type="entry name" value="Archaeal_ATPase_domain"/>
</dbReference>
<keyword evidence="4" id="KW-1185">Reference proteome</keyword>